<dbReference type="GO" id="GO:0016747">
    <property type="term" value="F:acyltransferase activity, transferring groups other than amino-acyl groups"/>
    <property type="evidence" value="ECO:0007669"/>
    <property type="project" value="InterPro"/>
</dbReference>
<proteinExistence type="inferred from homology"/>
<dbReference type="InterPro" id="IPR013785">
    <property type="entry name" value="Aldolase_TIM"/>
</dbReference>
<dbReference type="InterPro" id="IPR000182">
    <property type="entry name" value="GNAT_dom"/>
</dbReference>
<keyword evidence="10" id="KW-1185">Reference proteome</keyword>
<keyword evidence="5 6" id="KW-0326">Glycosidase</keyword>
<dbReference type="PROSITE" id="PS01186">
    <property type="entry name" value="EGF_2"/>
    <property type="match status" value="1"/>
</dbReference>
<evidence type="ECO:0000256" key="6">
    <source>
        <dbReference type="RuleBase" id="RU610713"/>
    </source>
</evidence>
<dbReference type="SUPFAM" id="SSF55729">
    <property type="entry name" value="Acyl-CoA N-acyltransferases (Nat)"/>
    <property type="match status" value="1"/>
</dbReference>
<dbReference type="SUPFAM" id="SSF51445">
    <property type="entry name" value="(Trans)glycosidases"/>
    <property type="match status" value="1"/>
</dbReference>
<dbReference type="AlphaFoldDB" id="A0A1V4K8I1"/>
<gene>
    <name evidence="9" type="ORF">AV530_004197</name>
</gene>
<comment type="similarity">
    <text evidence="2 6">Belongs to the glycosyl hydrolase 56 family.</text>
</comment>
<dbReference type="PANTHER" id="PTHR11769">
    <property type="entry name" value="HYALURONIDASE"/>
    <property type="match status" value="1"/>
</dbReference>
<keyword evidence="3 6" id="KW-0378">Hydrolase</keyword>
<dbReference type="Pfam" id="PF00583">
    <property type="entry name" value="Acetyltransf_1"/>
    <property type="match status" value="1"/>
</dbReference>
<dbReference type="Proteomes" id="UP000190648">
    <property type="component" value="Unassembled WGS sequence"/>
</dbReference>
<evidence type="ECO:0000256" key="4">
    <source>
        <dbReference type="ARBA" id="ARBA00023157"/>
    </source>
</evidence>
<dbReference type="FunFam" id="3.20.20.70:FF:000065">
    <property type="entry name" value="Hyaluronidase"/>
    <property type="match status" value="1"/>
</dbReference>
<dbReference type="PROSITE" id="PS00022">
    <property type="entry name" value="EGF_1"/>
    <property type="match status" value="1"/>
</dbReference>
<dbReference type="Pfam" id="PF01630">
    <property type="entry name" value="Glyco_hydro_56"/>
    <property type="match status" value="1"/>
</dbReference>
<dbReference type="InterPro" id="IPR016181">
    <property type="entry name" value="Acyl_CoA_acyltransferase"/>
</dbReference>
<name>A0A1V4K8I1_PATFA</name>
<evidence type="ECO:0000259" key="8">
    <source>
        <dbReference type="PROSITE" id="PS01186"/>
    </source>
</evidence>
<dbReference type="GO" id="GO:0030214">
    <property type="term" value="P:hyaluronan catabolic process"/>
    <property type="evidence" value="ECO:0007669"/>
    <property type="project" value="TreeGrafter"/>
</dbReference>
<dbReference type="GO" id="GO:0005975">
    <property type="term" value="P:carbohydrate metabolic process"/>
    <property type="evidence" value="ECO:0007669"/>
    <property type="project" value="InterPro"/>
</dbReference>
<protein>
    <recommendedName>
        <fullName evidence="6">Hyaluronidase</fullName>
        <ecNumber evidence="6">3.2.1.35</ecNumber>
    </recommendedName>
</protein>
<sequence length="549" mass="60864">MLQRSSDAFPACLLLLRSRCPTEGPTAQDGPCQLVGHVRLSRVAGRPRDLFVESVVVARALRGQGYGRQLMEATERAAHLLDEEGHLRGRDPKLGAGLTGSWQHRMVLVLWACLALGLAGGESPAPEPLAGGQPFAVVWNIPTSHCQRRFSVGLPLGNYGIIENRDGRFTGQNITIFYKNKFGLYPYLSQQGVSHNGGIPQRVPLDAHLARVAGDIRRLLRPAFRGLAVVDWEEWRPLWAQNWGPKRIYRVASEQWVQDRHGLLPARRQLRLARQEFEQAAQALMEETLLLGRTLRPGGLWGFYRFPDCLNSNWAKGTNYTGQCRPAEVQRNNQLGWLWAASAALYPSIYLPLALPPTLRRRYVHHRLREALRVAAFGVQGPLPVVAYSRLSFRRSRRFLELADLVHTIGESAALGAAGLVLWGDMSYARSAESCASLRHYLMSTLGPYVANVTAAAQECSYGQCHGHGRCVRRHPQQLDSLLHLGSSASPPAAFRCHCYRGWAGKGCARRVQPSPATSCLAPAHAHGLYGHSEFLPSDTCPPRGTWGW</sequence>
<organism evidence="9 10">
    <name type="scientific">Patagioenas fasciata monilis</name>
    <dbReference type="NCBI Taxonomy" id="372326"/>
    <lineage>
        <taxon>Eukaryota</taxon>
        <taxon>Metazoa</taxon>
        <taxon>Chordata</taxon>
        <taxon>Craniata</taxon>
        <taxon>Vertebrata</taxon>
        <taxon>Euteleostomi</taxon>
        <taxon>Archelosauria</taxon>
        <taxon>Archosauria</taxon>
        <taxon>Dinosauria</taxon>
        <taxon>Saurischia</taxon>
        <taxon>Theropoda</taxon>
        <taxon>Coelurosauria</taxon>
        <taxon>Aves</taxon>
        <taxon>Neognathae</taxon>
        <taxon>Neoaves</taxon>
        <taxon>Columbimorphae</taxon>
        <taxon>Columbiformes</taxon>
        <taxon>Columbidae</taxon>
        <taxon>Patagioenas</taxon>
    </lineage>
</organism>
<dbReference type="InterPro" id="IPR017853">
    <property type="entry name" value="GH"/>
</dbReference>
<reference evidence="9 10" key="1">
    <citation type="submission" date="2016-02" db="EMBL/GenBank/DDBJ databases">
        <title>Band-tailed pigeon sequencing and assembly.</title>
        <authorList>
            <person name="Soares A.E."/>
            <person name="Novak B.J."/>
            <person name="Rice E.S."/>
            <person name="O'Connell B."/>
            <person name="Chang D."/>
            <person name="Weber S."/>
            <person name="Shapiro B."/>
        </authorList>
    </citation>
    <scope>NUCLEOTIDE SEQUENCE [LARGE SCALE GENOMIC DNA]</scope>
    <source>
        <strain evidence="9">BTP2013</strain>
        <tissue evidence="9">Blood</tissue>
    </source>
</reference>
<dbReference type="GO" id="GO:0004415">
    <property type="term" value="F:hyalurononglucosaminidase activity"/>
    <property type="evidence" value="ECO:0007669"/>
    <property type="project" value="UniProtKB-UniRule"/>
</dbReference>
<dbReference type="Gene3D" id="3.40.630.30">
    <property type="match status" value="1"/>
</dbReference>
<evidence type="ECO:0000313" key="10">
    <source>
        <dbReference type="Proteomes" id="UP000190648"/>
    </source>
</evidence>
<dbReference type="OrthoDB" id="5796153at2759"/>
<accession>A0A1V4K8I1</accession>
<dbReference type="InterPro" id="IPR000742">
    <property type="entry name" value="EGF"/>
</dbReference>
<dbReference type="EMBL" id="LSYS01004144">
    <property type="protein sequence ID" value="OPJ80770.1"/>
    <property type="molecule type" value="Genomic_DNA"/>
</dbReference>
<evidence type="ECO:0000256" key="5">
    <source>
        <dbReference type="ARBA" id="ARBA00023295"/>
    </source>
</evidence>
<dbReference type="EC" id="3.2.1.35" evidence="6"/>
<dbReference type="GO" id="GO:0001669">
    <property type="term" value="C:acrosomal vesicle"/>
    <property type="evidence" value="ECO:0007669"/>
    <property type="project" value="TreeGrafter"/>
</dbReference>
<evidence type="ECO:0000259" key="7">
    <source>
        <dbReference type="PROSITE" id="PS00022"/>
    </source>
</evidence>
<dbReference type="InterPro" id="IPR018155">
    <property type="entry name" value="Hyaluronidase"/>
</dbReference>
<dbReference type="PRINTS" id="PR00846">
    <property type="entry name" value="GLHYDRLASE56"/>
</dbReference>
<dbReference type="PANTHER" id="PTHR11769:SF19">
    <property type="entry name" value="HYALURONIDASE-3"/>
    <property type="match status" value="1"/>
</dbReference>
<keyword evidence="4" id="KW-1015">Disulfide bond</keyword>
<evidence type="ECO:0000256" key="1">
    <source>
        <dbReference type="ARBA" id="ARBA00000251"/>
    </source>
</evidence>
<feature type="domain" description="EGF-like" evidence="7 8">
    <location>
        <begin position="497"/>
        <end position="508"/>
    </location>
</feature>
<dbReference type="Gene3D" id="3.20.20.70">
    <property type="entry name" value="Aldolase class I"/>
    <property type="match status" value="1"/>
</dbReference>
<evidence type="ECO:0000256" key="2">
    <source>
        <dbReference type="ARBA" id="ARBA00008871"/>
    </source>
</evidence>
<dbReference type="CDD" id="cd04301">
    <property type="entry name" value="NAT_SF"/>
    <property type="match status" value="1"/>
</dbReference>
<evidence type="ECO:0000256" key="3">
    <source>
        <dbReference type="ARBA" id="ARBA00022801"/>
    </source>
</evidence>
<evidence type="ECO:0000313" key="9">
    <source>
        <dbReference type="EMBL" id="OPJ80770.1"/>
    </source>
</evidence>
<comment type="catalytic activity">
    <reaction evidence="1 6">
        <text>Random hydrolysis of (1-&gt;4)-linkages between N-acetyl-beta-D-glucosamine and D-glucuronate residues in hyaluronate.</text>
        <dbReference type="EC" id="3.2.1.35"/>
    </reaction>
</comment>
<comment type="caution">
    <text evidence="9">The sequence shown here is derived from an EMBL/GenBank/DDBJ whole genome shotgun (WGS) entry which is preliminary data.</text>
</comment>
<dbReference type="STRING" id="372326.A0A1V4K8I1"/>